<dbReference type="InParanoid" id="A0A0D2JR44"/>
<evidence type="ECO:0000313" key="2">
    <source>
        <dbReference type="EMBL" id="KIX11955.1"/>
    </source>
</evidence>
<dbReference type="InterPro" id="IPR017896">
    <property type="entry name" value="4Fe4S_Fe-S-bd"/>
</dbReference>
<name>A0A0D2JR44_9BACT</name>
<dbReference type="PROSITE" id="PS51379">
    <property type="entry name" value="4FE4S_FER_2"/>
    <property type="match status" value="1"/>
</dbReference>
<sequence>MNKKQANKETITSLIRSFLADPHNNNLGEPDQARAWDDPLVGFARADDPLFEFYQQDIGDFYWLPREAFGLVHGPARDQDLTIIAWVLPQTETARHDNRKMDFYPSRAWVRSRWQGEAVNSALRKHLVHRLADLGIRAVAPLLLKDWQIKKSPKYGRSSCWSERHAAYAAGLGTFGICAGLITPKGKAVRVGSVIAEINLTPDKRPYKTHMQYCLMASRGICGLCMERCPVGAITPEGKDKAKCMAHSRGKVAPYLLSEYGIKGYACGLCQTGVPCERSIPRPQDLERLNRKD</sequence>
<protein>
    <recommendedName>
        <fullName evidence="1">4Fe-4S ferredoxin-type domain-containing protein</fullName>
    </recommendedName>
</protein>
<accession>A0A0D2JR44</accession>
<organism evidence="2 3">
    <name type="scientific">Dethiosulfatarculus sandiegensis</name>
    <dbReference type="NCBI Taxonomy" id="1429043"/>
    <lineage>
        <taxon>Bacteria</taxon>
        <taxon>Pseudomonadati</taxon>
        <taxon>Thermodesulfobacteriota</taxon>
        <taxon>Desulfarculia</taxon>
        <taxon>Desulfarculales</taxon>
        <taxon>Desulfarculaceae</taxon>
        <taxon>Dethiosulfatarculus</taxon>
    </lineage>
</organism>
<gene>
    <name evidence="2" type="ORF">X474_21735</name>
</gene>
<evidence type="ECO:0000259" key="1">
    <source>
        <dbReference type="PROSITE" id="PS51379"/>
    </source>
</evidence>
<dbReference type="PANTHER" id="PTHR42827:SF1">
    <property type="entry name" value="IRON-SULFUR CLUSTER-BINDING PROTEIN"/>
    <property type="match status" value="1"/>
</dbReference>
<dbReference type="EMBL" id="AZAC01000037">
    <property type="protein sequence ID" value="KIX11955.1"/>
    <property type="molecule type" value="Genomic_DNA"/>
</dbReference>
<dbReference type="OrthoDB" id="9784571at2"/>
<feature type="domain" description="4Fe-4S ferredoxin-type" evidence="1">
    <location>
        <begin position="222"/>
        <end position="239"/>
    </location>
</feature>
<dbReference type="PATRIC" id="fig|1429043.3.peg.4608"/>
<dbReference type="PANTHER" id="PTHR42827">
    <property type="entry name" value="IRON-SULFUR CLUSTER-BINDING PROTEIN-RELATED"/>
    <property type="match status" value="1"/>
</dbReference>
<reference evidence="2 3" key="1">
    <citation type="submission" date="2013-11" db="EMBL/GenBank/DDBJ databases">
        <title>Metagenomic analysis of a methanogenic consortium involved in long chain n-alkane degradation.</title>
        <authorList>
            <person name="Davidova I.A."/>
            <person name="Callaghan A.V."/>
            <person name="Wawrik B."/>
            <person name="Pruitt S."/>
            <person name="Marks C."/>
            <person name="Duncan K.E."/>
            <person name="Suflita J.M."/>
        </authorList>
    </citation>
    <scope>NUCLEOTIDE SEQUENCE [LARGE SCALE GENOMIC DNA]</scope>
    <source>
        <strain evidence="2 3">SPR</strain>
    </source>
</reference>
<dbReference type="SUPFAM" id="SSF54862">
    <property type="entry name" value="4Fe-4S ferredoxins"/>
    <property type="match status" value="1"/>
</dbReference>
<evidence type="ECO:0000313" key="3">
    <source>
        <dbReference type="Proteomes" id="UP000032233"/>
    </source>
</evidence>
<proteinExistence type="predicted"/>
<dbReference type="RefSeq" id="WP_044351309.1">
    <property type="nucleotide sequence ID" value="NZ_AZAC01000037.1"/>
</dbReference>
<keyword evidence="3" id="KW-1185">Reference proteome</keyword>
<dbReference type="AlphaFoldDB" id="A0A0D2JR44"/>
<dbReference type="Proteomes" id="UP000032233">
    <property type="component" value="Unassembled WGS sequence"/>
</dbReference>
<dbReference type="STRING" id="1429043.X474_21735"/>
<comment type="caution">
    <text evidence="2">The sequence shown here is derived from an EMBL/GenBank/DDBJ whole genome shotgun (WGS) entry which is preliminary data.</text>
</comment>